<keyword evidence="9" id="KW-1185">Reference proteome</keyword>
<keyword evidence="4 7" id="KW-0732">Signal</keyword>
<dbReference type="AlphaFoldDB" id="A0A2S6BT34"/>
<evidence type="ECO:0000256" key="1">
    <source>
        <dbReference type="ARBA" id="ARBA00009431"/>
    </source>
</evidence>
<reference evidence="9" key="1">
    <citation type="journal article" date="2017" name="bioRxiv">
        <title>Conservation of a gene cluster reveals novel cercosporin biosynthetic mechanisms and extends production to the genus Colletotrichum.</title>
        <authorList>
            <person name="de Jonge R."/>
            <person name="Ebert M.K."/>
            <person name="Huitt-Roehl C.R."/>
            <person name="Pal P."/>
            <person name="Suttle J.C."/>
            <person name="Spanner R.E."/>
            <person name="Neubauer J.D."/>
            <person name="Jurick W.M.II."/>
            <person name="Stott K.A."/>
            <person name="Secor G.A."/>
            <person name="Thomma B.P.H.J."/>
            <person name="Van de Peer Y."/>
            <person name="Townsend C.A."/>
            <person name="Bolton M.D."/>
        </authorList>
    </citation>
    <scope>NUCLEOTIDE SEQUENCE [LARGE SCALE GENOMIC DNA]</scope>
    <source>
        <strain evidence="9">CBS538.71</strain>
    </source>
</reference>
<proteinExistence type="inferred from homology"/>
<dbReference type="EMBL" id="PNEN01001780">
    <property type="protein sequence ID" value="PPJ50632.1"/>
    <property type="molecule type" value="Genomic_DNA"/>
</dbReference>
<dbReference type="PANTHER" id="PTHR11802:SF189">
    <property type="entry name" value="CARBOXYPEPTIDASE"/>
    <property type="match status" value="1"/>
</dbReference>
<evidence type="ECO:0000313" key="8">
    <source>
        <dbReference type="EMBL" id="PPJ50632.1"/>
    </source>
</evidence>
<keyword evidence="3" id="KW-0645">Protease</keyword>
<evidence type="ECO:0000256" key="5">
    <source>
        <dbReference type="ARBA" id="ARBA00022801"/>
    </source>
</evidence>
<protein>
    <recommendedName>
        <fullName evidence="10">Carboxypeptidase</fullName>
    </recommendedName>
</protein>
<keyword evidence="5" id="KW-0378">Hydrolase</keyword>
<evidence type="ECO:0000256" key="4">
    <source>
        <dbReference type="ARBA" id="ARBA00022729"/>
    </source>
</evidence>
<evidence type="ECO:0000256" key="6">
    <source>
        <dbReference type="ARBA" id="ARBA00023180"/>
    </source>
</evidence>
<comment type="similarity">
    <text evidence="1">Belongs to the peptidase S10 family.</text>
</comment>
<keyword evidence="2" id="KW-0121">Carboxypeptidase</keyword>
<feature type="chain" id="PRO_5015553131" description="Carboxypeptidase" evidence="7">
    <location>
        <begin position="20"/>
        <end position="623"/>
    </location>
</feature>
<comment type="caution">
    <text evidence="8">The sequence shown here is derived from an EMBL/GenBank/DDBJ whole genome shotgun (WGS) entry which is preliminary data.</text>
</comment>
<organism evidence="8 9">
    <name type="scientific">Cercospora berteroae</name>
    <dbReference type="NCBI Taxonomy" id="357750"/>
    <lineage>
        <taxon>Eukaryota</taxon>
        <taxon>Fungi</taxon>
        <taxon>Dikarya</taxon>
        <taxon>Ascomycota</taxon>
        <taxon>Pezizomycotina</taxon>
        <taxon>Dothideomycetes</taxon>
        <taxon>Dothideomycetidae</taxon>
        <taxon>Mycosphaerellales</taxon>
        <taxon>Mycosphaerellaceae</taxon>
        <taxon>Cercospora</taxon>
    </lineage>
</organism>
<evidence type="ECO:0008006" key="10">
    <source>
        <dbReference type="Google" id="ProtNLM"/>
    </source>
</evidence>
<gene>
    <name evidence="8" type="ORF">CBER1_05755</name>
</gene>
<name>A0A2S6BT34_9PEZI</name>
<dbReference type="GO" id="GO:0000324">
    <property type="term" value="C:fungal-type vacuole"/>
    <property type="evidence" value="ECO:0007669"/>
    <property type="project" value="TreeGrafter"/>
</dbReference>
<dbReference type="GO" id="GO:0004185">
    <property type="term" value="F:serine-type carboxypeptidase activity"/>
    <property type="evidence" value="ECO:0007669"/>
    <property type="project" value="InterPro"/>
</dbReference>
<accession>A0A2S6BT34</accession>
<evidence type="ECO:0000256" key="3">
    <source>
        <dbReference type="ARBA" id="ARBA00022670"/>
    </source>
</evidence>
<dbReference type="Proteomes" id="UP000237631">
    <property type="component" value="Unassembled WGS sequence"/>
</dbReference>
<evidence type="ECO:0000256" key="2">
    <source>
        <dbReference type="ARBA" id="ARBA00022645"/>
    </source>
</evidence>
<keyword evidence="6" id="KW-0325">Glycoprotein</keyword>
<feature type="signal peptide" evidence="7">
    <location>
        <begin position="1"/>
        <end position="19"/>
    </location>
</feature>
<evidence type="ECO:0000313" key="9">
    <source>
        <dbReference type="Proteomes" id="UP000237631"/>
    </source>
</evidence>
<dbReference type="InterPro" id="IPR001563">
    <property type="entry name" value="Peptidase_S10"/>
</dbReference>
<dbReference type="Pfam" id="PF00450">
    <property type="entry name" value="Peptidase_S10"/>
    <property type="match status" value="1"/>
</dbReference>
<dbReference type="PRINTS" id="PR00724">
    <property type="entry name" value="CRBOXYPTASEC"/>
</dbReference>
<dbReference type="GO" id="GO:0006508">
    <property type="term" value="P:proteolysis"/>
    <property type="evidence" value="ECO:0007669"/>
    <property type="project" value="UniProtKB-KW"/>
</dbReference>
<dbReference type="SUPFAM" id="SSF53474">
    <property type="entry name" value="alpha/beta-Hydrolases"/>
    <property type="match status" value="1"/>
</dbReference>
<dbReference type="InterPro" id="IPR029058">
    <property type="entry name" value="AB_hydrolase_fold"/>
</dbReference>
<sequence length="623" mass="67613">MGLASLCTFASVLASCVSAAYPSQPEGITTTQIEGKPGVSMSFKKTTICETRSKAYAGYVHLPSTGLNDGEGEGEATVYNASIFFWYFEARNDPSHAQTAIYLAGGPGISSMTAATQSGGPCTVLPDASSTESNPWAWNQFVNMLYIDQPVGTGFSYNSLINGTRNLLYTGAEDGDTFDITPTETGNGTQGVEDPTNFLGTFSSQSTLRTANTTANAARTLWEFGQAWFPSFPGYKTADKRISILGNSYAGYYIPYSAAYFQEQNVKIQAGELQAQVLPINTIGWTNGCTDMLYQAEWYPEMAYNNTYDLQVLPDEAYAAAKDAWTTEGGCRDQIFVCREAGNAFDPAMYGNNDAVNQICQAASYYCAVNIILGPFAAYTNRSAFDLSHFDPDPSPPYYSAGFFNQAFVQQDLGVSLNFTRRSNAVSSAFLPTADAFRVEGLKNIEYLLSQGIKISMVYGDRDYRCPWNGGEKLSLAANWSSSTAFRSAGYANIKIGDCRQAGGVVRQHGGLSFSRVFQAGHDVAFSQPRTAFEIFKRSILGFDVATGKRQTDDKYSTTGHRDSWHIGETLPEPPAFECNIYAVAESCTAEQYLALQDGTAVVENGIVVQPKAVMAESSHNSS</sequence>
<dbReference type="PANTHER" id="PTHR11802">
    <property type="entry name" value="SERINE PROTEASE FAMILY S10 SERINE CARBOXYPEPTIDASE"/>
    <property type="match status" value="1"/>
</dbReference>
<dbReference type="STRING" id="357750.A0A2S6BT34"/>
<dbReference type="OrthoDB" id="443318at2759"/>
<evidence type="ECO:0000256" key="7">
    <source>
        <dbReference type="SAM" id="SignalP"/>
    </source>
</evidence>
<dbReference type="Gene3D" id="3.40.50.1820">
    <property type="entry name" value="alpha/beta hydrolase"/>
    <property type="match status" value="1"/>
</dbReference>